<evidence type="ECO:0000259" key="8">
    <source>
        <dbReference type="Pfam" id="PF02878"/>
    </source>
</evidence>
<evidence type="ECO:0000313" key="12">
    <source>
        <dbReference type="Proteomes" id="UP001589733"/>
    </source>
</evidence>
<dbReference type="Pfam" id="PF02878">
    <property type="entry name" value="PGM_PMM_I"/>
    <property type="match status" value="1"/>
</dbReference>
<evidence type="ECO:0000259" key="10">
    <source>
        <dbReference type="Pfam" id="PF02880"/>
    </source>
</evidence>
<organism evidence="11 12">
    <name type="scientific">Deinococcus oregonensis</name>
    <dbReference type="NCBI Taxonomy" id="1805970"/>
    <lineage>
        <taxon>Bacteria</taxon>
        <taxon>Thermotogati</taxon>
        <taxon>Deinococcota</taxon>
        <taxon>Deinococci</taxon>
        <taxon>Deinococcales</taxon>
        <taxon>Deinococcaceae</taxon>
        <taxon>Deinococcus</taxon>
    </lineage>
</organism>
<dbReference type="InterPro" id="IPR005843">
    <property type="entry name" value="A-D-PHexomutase_C"/>
</dbReference>
<evidence type="ECO:0000256" key="1">
    <source>
        <dbReference type="ARBA" id="ARBA00001946"/>
    </source>
</evidence>
<feature type="domain" description="Alpha-D-phosphohexomutase C-terminal" evidence="7">
    <location>
        <begin position="418"/>
        <end position="464"/>
    </location>
</feature>
<evidence type="ECO:0000256" key="5">
    <source>
        <dbReference type="ARBA" id="ARBA00022842"/>
    </source>
</evidence>
<evidence type="ECO:0000259" key="9">
    <source>
        <dbReference type="Pfam" id="PF02879"/>
    </source>
</evidence>
<keyword evidence="5" id="KW-0460">Magnesium</keyword>
<dbReference type="PANTHER" id="PTHR45745">
    <property type="entry name" value="PHOSPHOMANNOMUTASE 45A"/>
    <property type="match status" value="1"/>
</dbReference>
<dbReference type="SUPFAM" id="SSF53738">
    <property type="entry name" value="Phosphoglucomutase, first 3 domains"/>
    <property type="match status" value="3"/>
</dbReference>
<dbReference type="PRINTS" id="PR00509">
    <property type="entry name" value="PGMPMM"/>
</dbReference>
<dbReference type="Gene3D" id="3.30.310.50">
    <property type="entry name" value="Alpha-D-phosphohexomutase, C-terminal domain"/>
    <property type="match status" value="1"/>
</dbReference>
<dbReference type="InterPro" id="IPR016055">
    <property type="entry name" value="A-D-PHexomutase_a/b/a-I/II/III"/>
</dbReference>
<dbReference type="PANTHER" id="PTHR45745:SF1">
    <property type="entry name" value="PHOSPHOGLUCOMUTASE 2B-RELATED"/>
    <property type="match status" value="1"/>
</dbReference>
<sequence>MAIKFGTDGWRDVLAEGFTFENVAHVAAAHARYLTAQGGTSVVVGYDTRFLGERFAHLTATVMAQQGLSVWLSQEFLPTPVVSFATRHLGAAGAAMITASHNPPEYNGYKLKGPYGGSATPEIVRQVEAELTGIESSGRTPGEVTLFDGRHSYFESLDRLLDLDTLRDYQGMVYHDAMGGAGCGWLEAYAHHAGLNVEIRPLHGQPDPQFYGVNPEPIAQNLAELMSVMRREEGLTFGTATDGDADRLGIVVAGGTFFNSHQIFAVLLKHLYGKGLRGRVVKTVSTSRIVGLLAEQLGLEVAETPIGFKYITDAFLEGEQDPNMAVLIGGEESGGLGVQGHIPERDGLFNSLLLLEAVAHSGRSLPELFHEIEILTNFSHAYDRVDLRMPDNFDRDVTLSNVRSWREIAGWNVQGINERDGVKLLLEGNIWVLVRASGTEPLLRIYVEANSQASLTTILDEVVRRINA</sequence>
<dbReference type="InterPro" id="IPR005845">
    <property type="entry name" value="A-D-PHexomutase_a/b/a-II"/>
</dbReference>
<keyword evidence="6" id="KW-0413">Isomerase</keyword>
<dbReference type="Gene3D" id="3.40.120.10">
    <property type="entry name" value="Alpha-D-Glucose-1,6-Bisphosphate, subunit A, domain 3"/>
    <property type="match status" value="3"/>
</dbReference>
<evidence type="ECO:0000256" key="2">
    <source>
        <dbReference type="ARBA" id="ARBA00010231"/>
    </source>
</evidence>
<dbReference type="Pfam" id="PF00408">
    <property type="entry name" value="PGM_PMM_IV"/>
    <property type="match status" value="1"/>
</dbReference>
<protein>
    <submittedName>
        <fullName evidence="11">Phosphoglucomutase/phosphomannomutase family protein</fullName>
    </submittedName>
</protein>
<feature type="domain" description="Alpha-D-phosphohexomutase alpha/beta/alpha" evidence="10">
    <location>
        <begin position="259"/>
        <end position="371"/>
    </location>
</feature>
<dbReference type="Pfam" id="PF02879">
    <property type="entry name" value="PGM_PMM_II"/>
    <property type="match status" value="1"/>
</dbReference>
<dbReference type="InterPro" id="IPR005844">
    <property type="entry name" value="A-D-PHexomutase_a/b/a-I"/>
</dbReference>
<dbReference type="InterPro" id="IPR005846">
    <property type="entry name" value="A-D-PHexomutase_a/b/a-III"/>
</dbReference>
<evidence type="ECO:0000256" key="3">
    <source>
        <dbReference type="ARBA" id="ARBA00022553"/>
    </source>
</evidence>
<keyword evidence="3" id="KW-0597">Phosphoprotein</keyword>
<name>A0ABV6B721_9DEIO</name>
<evidence type="ECO:0000256" key="4">
    <source>
        <dbReference type="ARBA" id="ARBA00022723"/>
    </source>
</evidence>
<feature type="domain" description="Alpha-D-phosphohexomutase alpha/beta/alpha" evidence="9">
    <location>
        <begin position="152"/>
        <end position="251"/>
    </location>
</feature>
<evidence type="ECO:0000313" key="11">
    <source>
        <dbReference type="EMBL" id="MFB9995032.1"/>
    </source>
</evidence>
<comment type="cofactor">
    <cofactor evidence="1">
        <name>Mg(2+)</name>
        <dbReference type="ChEBI" id="CHEBI:18420"/>
    </cofactor>
</comment>
<dbReference type="EMBL" id="JBHLYR010000078">
    <property type="protein sequence ID" value="MFB9995032.1"/>
    <property type="molecule type" value="Genomic_DNA"/>
</dbReference>
<gene>
    <name evidence="11" type="ORF">ACFFLM_24080</name>
</gene>
<dbReference type="SUPFAM" id="SSF55957">
    <property type="entry name" value="Phosphoglucomutase, C-terminal domain"/>
    <property type="match status" value="1"/>
</dbReference>
<keyword evidence="12" id="KW-1185">Reference proteome</keyword>
<reference evidence="11 12" key="1">
    <citation type="submission" date="2024-09" db="EMBL/GenBank/DDBJ databases">
        <authorList>
            <person name="Sun Q."/>
            <person name="Mori K."/>
        </authorList>
    </citation>
    <scope>NUCLEOTIDE SEQUENCE [LARGE SCALE GENOMIC DNA]</scope>
    <source>
        <strain evidence="11 12">JCM 13503</strain>
    </source>
</reference>
<proteinExistence type="inferred from homology"/>
<dbReference type="Proteomes" id="UP001589733">
    <property type="component" value="Unassembled WGS sequence"/>
</dbReference>
<comment type="caution">
    <text evidence="11">The sequence shown here is derived from an EMBL/GenBank/DDBJ whole genome shotgun (WGS) entry which is preliminary data.</text>
</comment>
<accession>A0ABV6B721</accession>
<comment type="similarity">
    <text evidence="2">Belongs to the phosphohexose mutase family.</text>
</comment>
<evidence type="ECO:0000256" key="6">
    <source>
        <dbReference type="ARBA" id="ARBA00023235"/>
    </source>
</evidence>
<feature type="domain" description="Alpha-D-phosphohexomutase alpha/beta/alpha" evidence="8">
    <location>
        <begin position="3"/>
        <end position="135"/>
    </location>
</feature>
<dbReference type="InterPro" id="IPR036900">
    <property type="entry name" value="A-D-PHexomutase_C_sf"/>
</dbReference>
<evidence type="ECO:0000259" key="7">
    <source>
        <dbReference type="Pfam" id="PF00408"/>
    </source>
</evidence>
<keyword evidence="4" id="KW-0479">Metal-binding</keyword>
<dbReference type="RefSeq" id="WP_380016570.1">
    <property type="nucleotide sequence ID" value="NZ_JBHLYR010000078.1"/>
</dbReference>
<dbReference type="InterPro" id="IPR005841">
    <property type="entry name" value="Alpha-D-phosphohexomutase_SF"/>
</dbReference>
<dbReference type="Pfam" id="PF02880">
    <property type="entry name" value="PGM_PMM_III"/>
    <property type="match status" value="1"/>
</dbReference>